<feature type="region of interest" description="Disordered" evidence="1">
    <location>
        <begin position="1"/>
        <end position="93"/>
    </location>
</feature>
<dbReference type="Gramene" id="KCW83612">
    <property type="protein sequence ID" value="KCW83612"/>
    <property type="gene ID" value="EUGRSUZ_B00507"/>
</dbReference>
<dbReference type="EMBL" id="KK198754">
    <property type="protein sequence ID" value="KCW83612.1"/>
    <property type="molecule type" value="Genomic_DNA"/>
</dbReference>
<name>A0A059CZ26_EUCGR</name>
<organism evidence="2">
    <name type="scientific">Eucalyptus grandis</name>
    <name type="common">Flooded gum</name>
    <dbReference type="NCBI Taxonomy" id="71139"/>
    <lineage>
        <taxon>Eukaryota</taxon>
        <taxon>Viridiplantae</taxon>
        <taxon>Streptophyta</taxon>
        <taxon>Embryophyta</taxon>
        <taxon>Tracheophyta</taxon>
        <taxon>Spermatophyta</taxon>
        <taxon>Magnoliopsida</taxon>
        <taxon>eudicotyledons</taxon>
        <taxon>Gunneridae</taxon>
        <taxon>Pentapetalae</taxon>
        <taxon>rosids</taxon>
        <taxon>malvids</taxon>
        <taxon>Myrtales</taxon>
        <taxon>Myrtaceae</taxon>
        <taxon>Myrtoideae</taxon>
        <taxon>Eucalypteae</taxon>
        <taxon>Eucalyptus</taxon>
    </lineage>
</organism>
<evidence type="ECO:0000313" key="2">
    <source>
        <dbReference type="EMBL" id="KCW83612.1"/>
    </source>
</evidence>
<sequence length="93" mass="10351">MRNTSLSTTNPRLSPDKSIIPRKCSPHTETKTGPFPISTDQKCHLDFPLSALGNWPEKSKRRTSQAPDRPTAKQPRSSTLDNPDDLKDSPAPR</sequence>
<dbReference type="InParanoid" id="A0A059CZ26"/>
<accession>A0A059CZ26</accession>
<proteinExistence type="predicted"/>
<feature type="compositionally biased region" description="Polar residues" evidence="1">
    <location>
        <begin position="1"/>
        <end position="12"/>
    </location>
</feature>
<dbReference type="AlphaFoldDB" id="A0A059CZ26"/>
<protein>
    <submittedName>
        <fullName evidence="2">Uncharacterized protein</fullName>
    </submittedName>
</protein>
<gene>
    <name evidence="2" type="ORF">EUGRSUZ_B00507</name>
</gene>
<reference evidence="2" key="1">
    <citation type="submission" date="2013-07" db="EMBL/GenBank/DDBJ databases">
        <title>The genome of Eucalyptus grandis.</title>
        <authorList>
            <person name="Schmutz J."/>
            <person name="Hayes R."/>
            <person name="Myburg A."/>
            <person name="Tuskan G."/>
            <person name="Grattapaglia D."/>
            <person name="Rokhsar D.S."/>
        </authorList>
    </citation>
    <scope>NUCLEOTIDE SEQUENCE</scope>
    <source>
        <tissue evidence="2">Leaf extractions</tissue>
    </source>
</reference>
<feature type="compositionally biased region" description="Basic and acidic residues" evidence="1">
    <location>
        <begin position="84"/>
        <end position="93"/>
    </location>
</feature>
<evidence type="ECO:0000256" key="1">
    <source>
        <dbReference type="SAM" id="MobiDB-lite"/>
    </source>
</evidence>